<protein>
    <submittedName>
        <fullName evidence="2">Uncharacterized protein</fullName>
    </submittedName>
</protein>
<reference evidence="2" key="1">
    <citation type="journal article" date="2020" name="Nat. Commun.">
        <title>Large-scale genome sequencing of mycorrhizal fungi provides insights into the early evolution of symbiotic traits.</title>
        <authorList>
            <person name="Miyauchi S."/>
            <person name="Kiss E."/>
            <person name="Kuo A."/>
            <person name="Drula E."/>
            <person name="Kohler A."/>
            <person name="Sanchez-Garcia M."/>
            <person name="Morin E."/>
            <person name="Andreopoulos B."/>
            <person name="Barry K.W."/>
            <person name="Bonito G."/>
            <person name="Buee M."/>
            <person name="Carver A."/>
            <person name="Chen C."/>
            <person name="Cichocki N."/>
            <person name="Clum A."/>
            <person name="Culley D."/>
            <person name="Crous P.W."/>
            <person name="Fauchery L."/>
            <person name="Girlanda M."/>
            <person name="Hayes R.D."/>
            <person name="Keri Z."/>
            <person name="LaButti K."/>
            <person name="Lipzen A."/>
            <person name="Lombard V."/>
            <person name="Magnuson J."/>
            <person name="Maillard F."/>
            <person name="Murat C."/>
            <person name="Nolan M."/>
            <person name="Ohm R.A."/>
            <person name="Pangilinan J."/>
            <person name="Pereira M.F."/>
            <person name="Perotto S."/>
            <person name="Peter M."/>
            <person name="Pfister S."/>
            <person name="Riley R."/>
            <person name="Sitrit Y."/>
            <person name="Stielow J.B."/>
            <person name="Szollosi G."/>
            <person name="Zifcakova L."/>
            <person name="Stursova M."/>
            <person name="Spatafora J.W."/>
            <person name="Tedersoo L."/>
            <person name="Vaario L.M."/>
            <person name="Yamada A."/>
            <person name="Yan M."/>
            <person name="Wang P."/>
            <person name="Xu J."/>
            <person name="Bruns T."/>
            <person name="Baldrian P."/>
            <person name="Vilgalys R."/>
            <person name="Dunand C."/>
            <person name="Henrissat B."/>
            <person name="Grigoriev I.V."/>
            <person name="Hibbett D."/>
            <person name="Nagy L.G."/>
            <person name="Martin F.M."/>
        </authorList>
    </citation>
    <scope>NUCLEOTIDE SEQUENCE</scope>
    <source>
        <strain evidence="2">UP504</strain>
    </source>
</reference>
<comment type="caution">
    <text evidence="2">The sequence shown here is derived from an EMBL/GenBank/DDBJ whole genome shotgun (WGS) entry which is preliminary data.</text>
</comment>
<feature type="compositionally biased region" description="Polar residues" evidence="1">
    <location>
        <begin position="274"/>
        <end position="285"/>
    </location>
</feature>
<organism evidence="2 3">
    <name type="scientific">Hydnum rufescens UP504</name>
    <dbReference type="NCBI Taxonomy" id="1448309"/>
    <lineage>
        <taxon>Eukaryota</taxon>
        <taxon>Fungi</taxon>
        <taxon>Dikarya</taxon>
        <taxon>Basidiomycota</taxon>
        <taxon>Agaricomycotina</taxon>
        <taxon>Agaricomycetes</taxon>
        <taxon>Cantharellales</taxon>
        <taxon>Hydnaceae</taxon>
        <taxon>Hydnum</taxon>
    </lineage>
</organism>
<name>A0A9P6BBJ0_9AGAM</name>
<evidence type="ECO:0000256" key="1">
    <source>
        <dbReference type="SAM" id="MobiDB-lite"/>
    </source>
</evidence>
<proteinExistence type="predicted"/>
<feature type="region of interest" description="Disordered" evidence="1">
    <location>
        <begin position="60"/>
        <end position="135"/>
    </location>
</feature>
<feature type="compositionally biased region" description="Basic residues" evidence="1">
    <location>
        <begin position="118"/>
        <end position="127"/>
    </location>
</feature>
<feature type="region of interest" description="Disordered" evidence="1">
    <location>
        <begin position="274"/>
        <end position="294"/>
    </location>
</feature>
<dbReference type="EMBL" id="MU128909">
    <property type="protein sequence ID" value="KAF9521141.1"/>
    <property type="molecule type" value="Genomic_DNA"/>
</dbReference>
<accession>A0A9P6BBJ0</accession>
<dbReference type="AlphaFoldDB" id="A0A9P6BBJ0"/>
<feature type="region of interest" description="Disordered" evidence="1">
    <location>
        <begin position="306"/>
        <end position="355"/>
    </location>
</feature>
<feature type="compositionally biased region" description="Polar residues" evidence="1">
    <location>
        <begin position="69"/>
        <end position="84"/>
    </location>
</feature>
<evidence type="ECO:0000313" key="2">
    <source>
        <dbReference type="EMBL" id="KAF9521141.1"/>
    </source>
</evidence>
<feature type="compositionally biased region" description="Polar residues" evidence="1">
    <location>
        <begin position="344"/>
        <end position="355"/>
    </location>
</feature>
<evidence type="ECO:0000313" key="3">
    <source>
        <dbReference type="Proteomes" id="UP000886523"/>
    </source>
</evidence>
<feature type="region of interest" description="Disordered" evidence="1">
    <location>
        <begin position="1"/>
        <end position="28"/>
    </location>
</feature>
<keyword evidence="3" id="KW-1185">Reference proteome</keyword>
<dbReference type="Proteomes" id="UP000886523">
    <property type="component" value="Unassembled WGS sequence"/>
</dbReference>
<sequence>MPTPELPVIVPASQATNSPKPTMVRGPECLPEIFPREALGLSVGEDSTVHPVFLPPHLAMPASGKDNGSPASTSRAVVGTSTGKPENLGRDDGPAVTHGSPTGGLVHSTRAFPVQSNRKSRSNHRGGRPFGSPQVGILSSRLSLVQSPFRRPKLTLSPESASRLYQGKERHQIPQTLTRMSPVTGGSPRLGQFSVPFERIVGSAMKERIQNLPARSQPVTSFPEARFLLVFYTSEGNVKQQRRSPRRTITSCGSEPGSFPDMHVPSLVQRDVSSWAPSHSGQGQESGLGLDTAVYKGTPPFETKVLGTPLITVPELQDGKEDTPVRRRGSSGDIPPPNLIPASDQHSGSPATSQSSLLQVTGLDAFGPIIPPGTILPPQNQIGVVPCHSTSGLMPMPTVPGPNMTLDQPGIHVSISTSPPCKVEDIRACCNEMGSQNTVMESILVPNLEPPTRPAPLASSGNVSMAKIRPDIVSSPARSANMVPSAVRRPRASPMMRSIGRMADQLRVDTRTPALSIGSDTDDLSGTEYEGFFVRGIRNCCCGVQGLRLNIHLILAPPKRSPLSPRSDSFSPLKTIAAKPLSIVDTNNALHLNMDGPSIDDNAGPFE</sequence>
<feature type="region of interest" description="Disordered" evidence="1">
    <location>
        <begin position="239"/>
        <end position="261"/>
    </location>
</feature>
<gene>
    <name evidence="2" type="ORF">BS47DRAFT_14765</name>
</gene>